<keyword evidence="1" id="KW-0847">Vitamin C</keyword>
<dbReference type="GO" id="GO:0071456">
    <property type="term" value="P:cellular response to hypoxia"/>
    <property type="evidence" value="ECO:0007669"/>
    <property type="project" value="TreeGrafter"/>
</dbReference>
<dbReference type="Gene3D" id="2.60.120.620">
    <property type="entry name" value="q2cbj1_9rhob like domain"/>
    <property type="match status" value="1"/>
</dbReference>
<protein>
    <recommendedName>
        <fullName evidence="4">Prolyl 4-hydroxylase alpha subunit Fe(2+) 2OG dioxygenase domain-containing protein</fullName>
    </recommendedName>
</protein>
<dbReference type="EMBL" id="QUSY01000365">
    <property type="protein sequence ID" value="RHY30019.1"/>
    <property type="molecule type" value="Genomic_DNA"/>
</dbReference>
<keyword evidence="3" id="KW-1185">Reference proteome</keyword>
<evidence type="ECO:0000313" key="2">
    <source>
        <dbReference type="EMBL" id="RHY30019.1"/>
    </source>
</evidence>
<accession>A0A3R6VBD5</accession>
<dbReference type="GO" id="GO:0008198">
    <property type="term" value="F:ferrous iron binding"/>
    <property type="evidence" value="ECO:0007669"/>
    <property type="project" value="TreeGrafter"/>
</dbReference>
<evidence type="ECO:0000313" key="3">
    <source>
        <dbReference type="Proteomes" id="UP000285060"/>
    </source>
</evidence>
<reference evidence="2 3" key="1">
    <citation type="submission" date="2018-08" db="EMBL/GenBank/DDBJ databases">
        <title>Aphanomyces genome sequencing and annotation.</title>
        <authorList>
            <person name="Minardi D."/>
            <person name="Oidtmann B."/>
            <person name="Van Der Giezen M."/>
            <person name="Studholme D.J."/>
        </authorList>
    </citation>
    <scope>NUCLEOTIDE SEQUENCE [LARGE SCALE GENOMIC DNA]</scope>
    <source>
        <strain evidence="2 3">NJM0002</strain>
    </source>
</reference>
<dbReference type="PANTHER" id="PTHR12907:SF26">
    <property type="entry name" value="HIF PROLYL HYDROXYLASE, ISOFORM C"/>
    <property type="match status" value="1"/>
</dbReference>
<dbReference type="PANTHER" id="PTHR12907">
    <property type="entry name" value="EGL NINE HOMOLOG-RELATED"/>
    <property type="match status" value="1"/>
</dbReference>
<sequence>MITAGVGWTCRRVKAVRSAAFTTASLRGKDLVDAGLASWARDILPRARASLLQNGYVVMNNAVDPALARALKAEIESLRSELYANSTHVYVSGKKDPLLLEKDHIQEMELLTVPPSHEHLKQWFDNSTIRKNLNAAIPTLHASHHMIKIQFNEGDGGCFPMHFDSYGDDGKCVTAILYLNEDWVHGHGGEYCLTTWLYKSPQTARATAPSRPADDAFDRMVQQLAVSPFRRHMAKLYYANEWKQSLVASHKPTHAFQAYLDSYHQDIAIIEAATLKMLSTFGKAKDADTTTFPTTTKAFLDRLQRNYQHQSPPNLLFIPWWQ</sequence>
<evidence type="ECO:0000256" key="1">
    <source>
        <dbReference type="ARBA" id="ARBA00022896"/>
    </source>
</evidence>
<proteinExistence type="predicted"/>
<evidence type="ECO:0008006" key="4">
    <source>
        <dbReference type="Google" id="ProtNLM"/>
    </source>
</evidence>
<dbReference type="GO" id="GO:0031543">
    <property type="term" value="F:peptidyl-proline dioxygenase activity"/>
    <property type="evidence" value="ECO:0007669"/>
    <property type="project" value="TreeGrafter"/>
</dbReference>
<dbReference type="GO" id="GO:0031418">
    <property type="term" value="F:L-ascorbic acid binding"/>
    <property type="evidence" value="ECO:0007669"/>
    <property type="project" value="UniProtKB-KW"/>
</dbReference>
<dbReference type="Proteomes" id="UP000285060">
    <property type="component" value="Unassembled WGS sequence"/>
</dbReference>
<dbReference type="VEuPathDB" id="FungiDB:H310_01865"/>
<dbReference type="AlphaFoldDB" id="A0A3R6VBD5"/>
<dbReference type="SUPFAM" id="SSF51197">
    <property type="entry name" value="Clavaminate synthase-like"/>
    <property type="match status" value="1"/>
</dbReference>
<organism evidence="2 3">
    <name type="scientific">Aphanomyces invadans</name>
    <dbReference type="NCBI Taxonomy" id="157072"/>
    <lineage>
        <taxon>Eukaryota</taxon>
        <taxon>Sar</taxon>
        <taxon>Stramenopiles</taxon>
        <taxon>Oomycota</taxon>
        <taxon>Saprolegniomycetes</taxon>
        <taxon>Saprolegniales</taxon>
        <taxon>Verrucalvaceae</taxon>
        <taxon>Aphanomyces</taxon>
    </lineage>
</organism>
<name>A0A3R6VBD5_9STRA</name>
<dbReference type="InterPro" id="IPR051559">
    <property type="entry name" value="HIF_prolyl_hydroxylases"/>
</dbReference>
<gene>
    <name evidence="2" type="ORF">DYB32_004730</name>
</gene>
<comment type="caution">
    <text evidence="2">The sequence shown here is derived from an EMBL/GenBank/DDBJ whole genome shotgun (WGS) entry which is preliminary data.</text>
</comment>